<keyword evidence="1" id="KW-0812">Transmembrane</keyword>
<dbReference type="Proteomes" id="UP000248054">
    <property type="component" value="Unassembled WGS sequence"/>
</dbReference>
<reference evidence="2 3" key="1">
    <citation type="submission" date="2018-06" db="EMBL/GenBank/DDBJ databases">
        <title>Genomic Encyclopedia of Type Strains, Phase III (KMG-III): the genomes of soil and plant-associated and newly described type strains.</title>
        <authorList>
            <person name="Whitman W."/>
        </authorList>
    </citation>
    <scope>NUCLEOTIDE SEQUENCE [LARGE SCALE GENOMIC DNA]</scope>
    <source>
        <strain evidence="2 3">CECT 7945</strain>
    </source>
</reference>
<protein>
    <submittedName>
        <fullName evidence="2">Uncharacterized protein</fullName>
    </submittedName>
</protein>
<accession>A0A2V4XJ25</accession>
<comment type="caution">
    <text evidence="2">The sequence shown here is derived from an EMBL/GenBank/DDBJ whole genome shotgun (WGS) entry which is preliminary data.</text>
</comment>
<keyword evidence="3" id="KW-1185">Reference proteome</keyword>
<evidence type="ECO:0000313" key="2">
    <source>
        <dbReference type="EMBL" id="PYE83320.1"/>
    </source>
</evidence>
<keyword evidence="1" id="KW-1133">Transmembrane helix</keyword>
<sequence>MIIELSIIAEWTDSFEMVYTYLKFPIYWLIGILQLIIVIINLSVNNTNKQKVKDSI</sequence>
<evidence type="ECO:0000313" key="3">
    <source>
        <dbReference type="Proteomes" id="UP000248054"/>
    </source>
</evidence>
<keyword evidence="1" id="KW-0472">Membrane</keyword>
<dbReference type="EMBL" id="QJTD01000001">
    <property type="protein sequence ID" value="PYE83320.1"/>
    <property type="molecule type" value="Genomic_DNA"/>
</dbReference>
<gene>
    <name evidence="2" type="ORF">DFQ11_101753</name>
</gene>
<feature type="transmembrane region" description="Helical" evidence="1">
    <location>
        <begin position="26"/>
        <end position="44"/>
    </location>
</feature>
<dbReference type="AlphaFoldDB" id="A0A2V4XJ25"/>
<evidence type="ECO:0000256" key="1">
    <source>
        <dbReference type="SAM" id="Phobius"/>
    </source>
</evidence>
<proteinExistence type="predicted"/>
<name>A0A2V4XJ25_9FLAO</name>
<organism evidence="2 3">
    <name type="scientific">Winogradskyella epiphytica</name>
    <dbReference type="NCBI Taxonomy" id="262005"/>
    <lineage>
        <taxon>Bacteria</taxon>
        <taxon>Pseudomonadati</taxon>
        <taxon>Bacteroidota</taxon>
        <taxon>Flavobacteriia</taxon>
        <taxon>Flavobacteriales</taxon>
        <taxon>Flavobacteriaceae</taxon>
        <taxon>Winogradskyella</taxon>
    </lineage>
</organism>